<evidence type="ECO:0000259" key="1">
    <source>
        <dbReference type="PROSITE" id="PS51186"/>
    </source>
</evidence>
<dbReference type="GO" id="GO:0016747">
    <property type="term" value="F:acyltransferase activity, transferring groups other than amino-acyl groups"/>
    <property type="evidence" value="ECO:0007669"/>
    <property type="project" value="InterPro"/>
</dbReference>
<accession>A0A1L7LMB0</accession>
<dbReference type="EMBL" id="AP014612">
    <property type="protein sequence ID" value="BAQ25258.1"/>
    <property type="molecule type" value="Genomic_DNA"/>
</dbReference>
<dbReference type="Pfam" id="PF13302">
    <property type="entry name" value="Acetyltransf_3"/>
    <property type="match status" value="1"/>
</dbReference>
<dbReference type="Gene3D" id="3.40.630.30">
    <property type="match status" value="1"/>
</dbReference>
<dbReference type="Proteomes" id="UP000217758">
    <property type="component" value="Chromosome"/>
</dbReference>
<dbReference type="PANTHER" id="PTHR39173:SF1">
    <property type="entry name" value="ACETYLTRANSFERASE"/>
    <property type="match status" value="1"/>
</dbReference>
<dbReference type="AlphaFoldDB" id="A0A1L7LMB0"/>
<dbReference type="PANTHER" id="PTHR39173">
    <property type="entry name" value="ACETYLTRANSFERASE"/>
    <property type="match status" value="1"/>
</dbReference>
<reference evidence="2 3" key="1">
    <citation type="journal article" date="2016" name="Microbiol. Immunol.">
        <title>Complete genome sequence of Streptococcus troglodytae TKU31 isolated from the oral cavity of a chimpanzee (Pan troglodytes).</title>
        <authorList>
            <person name="Okamoto M."/>
            <person name="Naito M."/>
            <person name="Miyanohara M."/>
            <person name="Imai S."/>
            <person name="Nomura Y."/>
            <person name="Saito W."/>
            <person name="Momoi Y."/>
            <person name="Takada K."/>
            <person name="Miyabe-Nishiwaki T."/>
            <person name="Tomonaga M."/>
            <person name="Hanada N."/>
        </authorList>
    </citation>
    <scope>NUCLEOTIDE SEQUENCE [LARGE SCALE GENOMIC DNA]</scope>
    <source>
        <strain evidence="3">TKU 31</strain>
    </source>
</reference>
<dbReference type="InterPro" id="IPR016181">
    <property type="entry name" value="Acyl_CoA_acyltransferase"/>
</dbReference>
<dbReference type="PROSITE" id="PS51186">
    <property type="entry name" value="GNAT"/>
    <property type="match status" value="1"/>
</dbReference>
<feature type="domain" description="N-acetyltransferase" evidence="1">
    <location>
        <begin position="2"/>
        <end position="173"/>
    </location>
</feature>
<keyword evidence="3" id="KW-1185">Reference proteome</keyword>
<name>A0A1L7LMB0_9STRE</name>
<dbReference type="InterPro" id="IPR000182">
    <property type="entry name" value="GNAT_dom"/>
</dbReference>
<protein>
    <submittedName>
        <fullName evidence="2">Acetyltransferase, GNAT family</fullName>
    </submittedName>
</protein>
<evidence type="ECO:0000313" key="2">
    <source>
        <dbReference type="EMBL" id="BAQ25258.1"/>
    </source>
</evidence>
<evidence type="ECO:0000313" key="3">
    <source>
        <dbReference type="Proteomes" id="UP000217758"/>
    </source>
</evidence>
<sequence length="182" mass="20748">MLTLRRPTLGDKKAILGMMVEFEQLQSAHDGSFWKGTNFDYDEWLQDNLDKEMGLQLPKNFVPAIQFVSFDDSGRAIGFLHVRLRLNNFLLSQGGHIGYSIRPSARGKGYAKEQLCLGLLEAKAKNIKKVLITCHDDNAASRAVILANGGVLEDIRNQIERYWIDLEEKDDLEHTETRRVEE</sequence>
<dbReference type="RefSeq" id="WP_128833930.1">
    <property type="nucleotide sequence ID" value="NZ_AP014612.1"/>
</dbReference>
<organism evidence="2 3">
    <name type="scientific">Streptococcus troglodytae</name>
    <dbReference type="NCBI Taxonomy" id="1111760"/>
    <lineage>
        <taxon>Bacteria</taxon>
        <taxon>Bacillati</taxon>
        <taxon>Bacillota</taxon>
        <taxon>Bacilli</taxon>
        <taxon>Lactobacillales</taxon>
        <taxon>Streptococcaceae</taxon>
        <taxon>Streptococcus</taxon>
    </lineage>
</organism>
<gene>
    <name evidence="2" type="ORF">SRT_19970</name>
</gene>
<dbReference type="KEGG" id="strg:SRT_19970"/>
<proteinExistence type="predicted"/>
<keyword evidence="2" id="KW-0808">Transferase</keyword>
<dbReference type="SUPFAM" id="SSF55729">
    <property type="entry name" value="Acyl-CoA N-acyltransferases (Nat)"/>
    <property type="match status" value="1"/>
</dbReference>